<dbReference type="NCBIfam" id="TIGR00879">
    <property type="entry name" value="SP"/>
    <property type="match status" value="1"/>
</dbReference>
<feature type="transmembrane region" description="Helical" evidence="10">
    <location>
        <begin position="457"/>
        <end position="477"/>
    </location>
</feature>
<feature type="transmembrane region" description="Helical" evidence="10">
    <location>
        <begin position="246"/>
        <end position="265"/>
    </location>
</feature>
<feature type="transmembrane region" description="Helical" evidence="10">
    <location>
        <begin position="419"/>
        <end position="445"/>
    </location>
</feature>
<evidence type="ECO:0000256" key="6">
    <source>
        <dbReference type="ARBA" id="ARBA00022692"/>
    </source>
</evidence>
<dbReference type="PANTHER" id="PTHR48022:SF85">
    <property type="entry name" value="OS09G0452300 PROTEIN"/>
    <property type="match status" value="1"/>
</dbReference>
<dbReference type="Gene3D" id="1.20.1250.20">
    <property type="entry name" value="MFS general substrate transporter like domains"/>
    <property type="match status" value="1"/>
</dbReference>
<dbReference type="InterPro" id="IPR005829">
    <property type="entry name" value="Sugar_transporter_CS"/>
</dbReference>
<comment type="caution">
    <text evidence="12">The sequence shown here is derived from an EMBL/GenBank/DDBJ whole genome shotgun (WGS) entry which is preliminary data.</text>
</comment>
<dbReference type="InterPro" id="IPR036259">
    <property type="entry name" value="MFS_trans_sf"/>
</dbReference>
<proteinExistence type="inferred from homology"/>
<dbReference type="SUPFAM" id="SSF103473">
    <property type="entry name" value="MFS general substrate transporter"/>
    <property type="match status" value="1"/>
</dbReference>
<dbReference type="EMBL" id="JADCNM010000001">
    <property type="protein sequence ID" value="KAG0501194.1"/>
    <property type="molecule type" value="Genomic_DNA"/>
</dbReference>
<dbReference type="InterPro" id="IPR005828">
    <property type="entry name" value="MFS_sugar_transport-like"/>
</dbReference>
<dbReference type="CDD" id="cd17315">
    <property type="entry name" value="MFS_GLUT_like"/>
    <property type="match status" value="1"/>
</dbReference>
<dbReference type="GO" id="GO:0005351">
    <property type="term" value="F:carbohydrate:proton symporter activity"/>
    <property type="evidence" value="ECO:0007669"/>
    <property type="project" value="TreeGrafter"/>
</dbReference>
<gene>
    <name evidence="12" type="ORF">HPP92_001266</name>
</gene>
<dbReference type="PROSITE" id="PS50850">
    <property type="entry name" value="MFS"/>
    <property type="match status" value="1"/>
</dbReference>
<feature type="transmembrane region" description="Helical" evidence="10">
    <location>
        <begin position="124"/>
        <end position="144"/>
    </location>
</feature>
<dbReference type="PROSITE" id="PS00217">
    <property type="entry name" value="SUGAR_TRANSPORT_2"/>
    <property type="match status" value="1"/>
</dbReference>
<dbReference type="OrthoDB" id="6612291at2759"/>
<evidence type="ECO:0000256" key="1">
    <source>
        <dbReference type="ARBA" id="ARBA00004651"/>
    </source>
</evidence>
<protein>
    <recommendedName>
        <fullName evidence="11">Major facilitator superfamily (MFS) profile domain-containing protein</fullName>
    </recommendedName>
</protein>
<keyword evidence="5" id="KW-0762">Sugar transport</keyword>
<feature type="transmembrane region" description="Helical" evidence="10">
    <location>
        <begin position="360"/>
        <end position="382"/>
    </location>
</feature>
<dbReference type="Pfam" id="PF00083">
    <property type="entry name" value="Sugar_tr"/>
    <property type="match status" value="1"/>
</dbReference>
<reference evidence="12 13" key="1">
    <citation type="journal article" date="2020" name="Nat. Food">
        <title>A phased Vanilla planifolia genome enables genetic improvement of flavour and production.</title>
        <authorList>
            <person name="Hasing T."/>
            <person name="Tang H."/>
            <person name="Brym M."/>
            <person name="Khazi F."/>
            <person name="Huang T."/>
            <person name="Chambers A.H."/>
        </authorList>
    </citation>
    <scope>NUCLEOTIDE SEQUENCE [LARGE SCALE GENOMIC DNA]</scope>
    <source>
        <tissue evidence="12">Leaf</tissue>
    </source>
</reference>
<feature type="transmembrane region" description="Helical" evidence="10">
    <location>
        <begin position="214"/>
        <end position="234"/>
    </location>
</feature>
<evidence type="ECO:0000256" key="10">
    <source>
        <dbReference type="SAM" id="Phobius"/>
    </source>
</evidence>
<dbReference type="InterPro" id="IPR003663">
    <property type="entry name" value="Sugar/inositol_transpt"/>
</dbReference>
<feature type="domain" description="Major facilitator superfamily (MFS) profile" evidence="11">
    <location>
        <begin position="88"/>
        <end position="511"/>
    </location>
</feature>
<keyword evidence="4" id="KW-1003">Cell membrane</keyword>
<accession>A0A835S4A5</accession>
<keyword evidence="7 10" id="KW-1133">Transmembrane helix</keyword>
<dbReference type="PANTHER" id="PTHR48022">
    <property type="entry name" value="PLASTIDIC GLUCOSE TRANSPORTER 4"/>
    <property type="match status" value="1"/>
</dbReference>
<dbReference type="AlphaFoldDB" id="A0A835S4A5"/>
<organism evidence="12 13">
    <name type="scientific">Vanilla planifolia</name>
    <name type="common">Vanilla</name>
    <dbReference type="NCBI Taxonomy" id="51239"/>
    <lineage>
        <taxon>Eukaryota</taxon>
        <taxon>Viridiplantae</taxon>
        <taxon>Streptophyta</taxon>
        <taxon>Embryophyta</taxon>
        <taxon>Tracheophyta</taxon>
        <taxon>Spermatophyta</taxon>
        <taxon>Magnoliopsida</taxon>
        <taxon>Liliopsida</taxon>
        <taxon>Asparagales</taxon>
        <taxon>Orchidaceae</taxon>
        <taxon>Vanilloideae</taxon>
        <taxon>Vanilleae</taxon>
        <taxon>Vanilla</taxon>
    </lineage>
</organism>
<feature type="transmembrane region" description="Helical" evidence="10">
    <location>
        <begin position="483"/>
        <end position="508"/>
    </location>
</feature>
<dbReference type="Proteomes" id="UP000639772">
    <property type="component" value="Chromosome 1"/>
</dbReference>
<evidence type="ECO:0000256" key="5">
    <source>
        <dbReference type="ARBA" id="ARBA00022597"/>
    </source>
</evidence>
<feature type="transmembrane region" description="Helical" evidence="10">
    <location>
        <begin position="181"/>
        <end position="202"/>
    </location>
</feature>
<evidence type="ECO:0000256" key="8">
    <source>
        <dbReference type="ARBA" id="ARBA00023136"/>
    </source>
</evidence>
<comment type="subcellular location">
    <subcellularLocation>
        <location evidence="1">Cell membrane</location>
        <topology evidence="1">Multi-pass membrane protein</topology>
    </subcellularLocation>
</comment>
<evidence type="ECO:0000259" key="11">
    <source>
        <dbReference type="PROSITE" id="PS50850"/>
    </source>
</evidence>
<dbReference type="GO" id="GO:0005886">
    <property type="term" value="C:plasma membrane"/>
    <property type="evidence" value="ECO:0007669"/>
    <property type="project" value="UniProtKB-SubCell"/>
</dbReference>
<keyword evidence="3 9" id="KW-0813">Transport</keyword>
<evidence type="ECO:0000313" key="13">
    <source>
        <dbReference type="Proteomes" id="UP000639772"/>
    </source>
</evidence>
<evidence type="ECO:0000256" key="4">
    <source>
        <dbReference type="ARBA" id="ARBA00022475"/>
    </source>
</evidence>
<dbReference type="InterPro" id="IPR020846">
    <property type="entry name" value="MFS_dom"/>
</dbReference>
<dbReference type="InterPro" id="IPR050360">
    <property type="entry name" value="MFS_Sugar_Transporters"/>
</dbReference>
<dbReference type="PRINTS" id="PR00171">
    <property type="entry name" value="SUGRTRNSPORT"/>
</dbReference>
<evidence type="ECO:0000256" key="9">
    <source>
        <dbReference type="RuleBase" id="RU003346"/>
    </source>
</evidence>
<dbReference type="FunFam" id="1.20.1250.20:FF:000218">
    <property type="entry name" value="facilitated trehalose transporter Tret1"/>
    <property type="match status" value="1"/>
</dbReference>
<comment type="similarity">
    <text evidence="2 9">Belongs to the major facilitator superfamily. Sugar transporter (TC 2.A.1.1) family.</text>
</comment>
<evidence type="ECO:0000256" key="7">
    <source>
        <dbReference type="ARBA" id="ARBA00022989"/>
    </source>
</evidence>
<evidence type="ECO:0000256" key="2">
    <source>
        <dbReference type="ARBA" id="ARBA00010992"/>
    </source>
</evidence>
<name>A0A835S4A5_VANPL</name>
<evidence type="ECO:0000313" key="12">
    <source>
        <dbReference type="EMBL" id="KAG0501194.1"/>
    </source>
</evidence>
<keyword evidence="8 10" id="KW-0472">Membrane</keyword>
<feature type="transmembrane region" description="Helical" evidence="10">
    <location>
        <begin position="394"/>
        <end position="413"/>
    </location>
</feature>
<keyword evidence="6 10" id="KW-0812">Transmembrane</keyword>
<evidence type="ECO:0000256" key="3">
    <source>
        <dbReference type="ARBA" id="ARBA00022448"/>
    </source>
</evidence>
<sequence length="531" mass="57838">MSMQYAIYCPLHLGVSVAPLLRKRVLCSPSSSRRKGWLHPRARPTRDLLIRSSEHRQQSQDAEVEEESKTTVHHEFAWEFDWLPAFPHAITASMANFMFGYHIGVMNGPIEAIGKELGFDKNPFLEGLVVSIFIVGAFIGSISSSSLNERLGCRRTLQIAAVPLIIGPLLSAQANSLNEMLLGRFLVGLGIGVNTVLVPIYISEVSPTRYRGFLGSLCQIGTCLGIIASLSLALHSESDLHWWRSLLIIASAPGLLLMLGMQYAVESPRWLCKVGRLADAESVIYKLWGEADVNNSIKEIQSVTKSELDSPKTWFDLLVDPHKKAAFIGGALFMLQQFSGINGVLYFSSLTFNDVGITNASMASLYVGITNFVGALAAMYLMDKQGRKKLLVGSYLGMGLSMLIVALAVISPIDEDLSHMLSIIGTLTYILTFALGAGPVTGLVIPELSSAQMRSKIMGFSLVIHWICNFLVGLFFLDIVEKVGVAAVYGAFGAVSIGSAIFAAYFIVETKGRSLEEIEMSLNPSMQSKGK</sequence>